<dbReference type="VEuPathDB" id="FungiDB:UREG_07796"/>
<dbReference type="Proteomes" id="UP000002058">
    <property type="component" value="Unassembled WGS sequence"/>
</dbReference>
<dbReference type="EMBL" id="CH476619">
    <property type="protein sequence ID" value="EEP82931.1"/>
    <property type="molecule type" value="Genomic_DNA"/>
</dbReference>
<accession>C4K045</accession>
<dbReference type="InParanoid" id="C4K045"/>
<dbReference type="GO" id="GO:0031146">
    <property type="term" value="P:SCF-dependent proteasomal ubiquitin-dependent protein catabolic process"/>
    <property type="evidence" value="ECO:0007669"/>
    <property type="project" value="TreeGrafter"/>
</dbReference>
<evidence type="ECO:0000256" key="1">
    <source>
        <dbReference type="SAM" id="MobiDB-lite"/>
    </source>
</evidence>
<proteinExistence type="predicted"/>
<dbReference type="RefSeq" id="XP_002583023.1">
    <property type="nucleotide sequence ID" value="XM_002582977.1"/>
</dbReference>
<feature type="region of interest" description="Disordered" evidence="1">
    <location>
        <begin position="156"/>
        <end position="178"/>
    </location>
</feature>
<dbReference type="FunCoup" id="C4K045">
    <property type="interactions" value="33"/>
</dbReference>
<dbReference type="Gene3D" id="3.80.10.10">
    <property type="entry name" value="Ribonuclease Inhibitor"/>
    <property type="match status" value="2"/>
</dbReference>
<reference evidence="4" key="1">
    <citation type="journal article" date="2009" name="Genome Res.">
        <title>Comparative genomic analyses of the human fungal pathogens Coccidioides and their relatives.</title>
        <authorList>
            <person name="Sharpton T.J."/>
            <person name="Stajich J.E."/>
            <person name="Rounsley S.D."/>
            <person name="Gardner M.J."/>
            <person name="Wortman J.R."/>
            <person name="Jordar V.S."/>
            <person name="Maiti R."/>
            <person name="Kodira C.D."/>
            <person name="Neafsey D.E."/>
            <person name="Zeng Q."/>
            <person name="Hung C.-Y."/>
            <person name="McMahan C."/>
            <person name="Muszewska A."/>
            <person name="Grynberg M."/>
            <person name="Mandel M.A."/>
            <person name="Kellner E.M."/>
            <person name="Barker B.M."/>
            <person name="Galgiani J.N."/>
            <person name="Orbach M.J."/>
            <person name="Kirkland T.N."/>
            <person name="Cole G.T."/>
            <person name="Henn M.R."/>
            <person name="Birren B.W."/>
            <person name="Taylor J.W."/>
        </authorList>
    </citation>
    <scope>NUCLEOTIDE SEQUENCE [LARGE SCALE GENOMIC DNA]</scope>
    <source>
        <strain evidence="4">UAMH 1704</strain>
    </source>
</reference>
<feature type="region of interest" description="Disordered" evidence="1">
    <location>
        <begin position="1"/>
        <end position="24"/>
    </location>
</feature>
<dbReference type="Pfam" id="PF23550">
    <property type="entry name" value="zf_Tbcl_Rhp7"/>
    <property type="match status" value="1"/>
</dbReference>
<dbReference type="InterPro" id="IPR006553">
    <property type="entry name" value="Leu-rich_rpt_Cys-con_subtyp"/>
</dbReference>
<feature type="region of interest" description="Disordered" evidence="1">
    <location>
        <begin position="36"/>
        <end position="101"/>
    </location>
</feature>
<dbReference type="SMART" id="SM00367">
    <property type="entry name" value="LRR_CC"/>
    <property type="match status" value="5"/>
</dbReference>
<dbReference type="PANTHER" id="PTHR13318">
    <property type="entry name" value="PARTNER OF PAIRED, ISOFORM B-RELATED"/>
    <property type="match status" value="1"/>
</dbReference>
<dbReference type="InterPro" id="IPR056451">
    <property type="entry name" value="Znf_Tbcl_Rhp7"/>
</dbReference>
<keyword evidence="4" id="KW-1185">Reference proteome</keyword>
<feature type="compositionally biased region" description="Acidic residues" evidence="1">
    <location>
        <begin position="45"/>
        <end position="66"/>
    </location>
</feature>
<dbReference type="SUPFAM" id="SSF52047">
    <property type="entry name" value="RNI-like"/>
    <property type="match status" value="1"/>
</dbReference>
<dbReference type="GeneID" id="8442323"/>
<organism evidence="3 4">
    <name type="scientific">Uncinocarpus reesii (strain UAMH 1704)</name>
    <dbReference type="NCBI Taxonomy" id="336963"/>
    <lineage>
        <taxon>Eukaryota</taxon>
        <taxon>Fungi</taxon>
        <taxon>Dikarya</taxon>
        <taxon>Ascomycota</taxon>
        <taxon>Pezizomycotina</taxon>
        <taxon>Eurotiomycetes</taxon>
        <taxon>Eurotiomycetidae</taxon>
        <taxon>Onygenales</taxon>
        <taxon>Onygenaceae</taxon>
        <taxon>Uncinocarpus</taxon>
    </lineage>
</organism>
<feature type="compositionally biased region" description="Basic residues" evidence="1">
    <location>
        <begin position="159"/>
        <end position="172"/>
    </location>
</feature>
<dbReference type="OrthoDB" id="1924287at2759"/>
<dbReference type="GO" id="GO:0019005">
    <property type="term" value="C:SCF ubiquitin ligase complex"/>
    <property type="evidence" value="ECO:0007669"/>
    <property type="project" value="TreeGrafter"/>
</dbReference>
<protein>
    <recommendedName>
        <fullName evidence="2">DNA repair protein rhp7 treble clef domain-containing protein</fullName>
    </recommendedName>
</protein>
<dbReference type="eggNOG" id="KOG1947">
    <property type="taxonomic scope" value="Eukaryota"/>
</dbReference>
<dbReference type="AlphaFoldDB" id="C4K045"/>
<evidence type="ECO:0000313" key="3">
    <source>
        <dbReference type="EMBL" id="EEP82931.1"/>
    </source>
</evidence>
<gene>
    <name evidence="3" type="ORF">UREG_07796</name>
</gene>
<dbReference type="KEGG" id="ure:UREG_07796"/>
<dbReference type="FunFam" id="3.80.10.10:FF:000601">
    <property type="entry name" value="DNA repair protein Rad7, protein"/>
    <property type="match status" value="1"/>
</dbReference>
<dbReference type="InterPro" id="IPR032675">
    <property type="entry name" value="LRR_dom_sf"/>
</dbReference>
<sequence length="590" mass="65779">MYEKPVLANNTRSRRNIQGPYSHNISAAAIRDSYRRRVETAAQQDEVENSVDAPDPEEEDSVYEEIEATRKRTRKTTAAAKAKAKKKSKRSADQGDSEDDDELLGKMMYQKKKSVPGQLANCENCSKRFTVTPYSKTGPAGGLLCTQCSKQQTAEEKKAKGKTLKPSKRGRRQNNSNLLDGIAQRGAFSLLEMCIKKVADNIHGIEEFGDLPQTLLHRLSQILSKRRAMTPRTLGLFLHSDATSIDIYDCAKLETEDFEKIFAFMPYLEKVNLRCASQIKDSTLEYIMGRESHIKQLHLDSCNLVSDGCWQKLFQTCGNKLESLRLSNLDCSVGDETIGLMVQNCPNLRRLKLRECWKPGNESLKSISTLAKLEHLSLDLMQETESESITQLIQKVGAKLQTLSLRGFKNANDETLATIREQCRRLTKFRFTNNSTCTDKGYAHLFTEWQTPPLSFVDLSGARHIDNAMPDGLEEPVGLASEGFKALMQHSGDGIERLNISSCRHVSFDALASVFDGKQRYGKLKELDISFQTKADDFLVNCIFKSCPALTKVIAFACFNIRNPQVPAGVALIGGVKAHNSIAVEDGLAG</sequence>
<feature type="domain" description="DNA repair protein rhp7 treble clef" evidence="2">
    <location>
        <begin position="116"/>
        <end position="152"/>
    </location>
</feature>
<evidence type="ECO:0000259" key="2">
    <source>
        <dbReference type="Pfam" id="PF23550"/>
    </source>
</evidence>
<dbReference type="HOGENOM" id="CLU_006598_1_0_1"/>
<evidence type="ECO:0000313" key="4">
    <source>
        <dbReference type="Proteomes" id="UP000002058"/>
    </source>
</evidence>
<dbReference type="OMA" id="ACRHISR"/>
<name>C4K045_UNCRE</name>
<dbReference type="STRING" id="336963.C4K045"/>